<name>A0A5J6F5E6_9ACTN</name>
<dbReference type="InterPro" id="IPR020287">
    <property type="entry name" value="Tail_sheath_C"/>
</dbReference>
<protein>
    <submittedName>
        <fullName evidence="5">Phage tail sheath family protein</fullName>
    </submittedName>
</protein>
<gene>
    <name evidence="5" type="ORF">CP967_04680</name>
</gene>
<organism evidence="5 6">
    <name type="scientific">Streptomyces nitrosporeus</name>
    <dbReference type="NCBI Taxonomy" id="28894"/>
    <lineage>
        <taxon>Bacteria</taxon>
        <taxon>Bacillati</taxon>
        <taxon>Actinomycetota</taxon>
        <taxon>Actinomycetes</taxon>
        <taxon>Kitasatosporales</taxon>
        <taxon>Streptomycetaceae</taxon>
        <taxon>Streptomyces</taxon>
    </lineage>
</organism>
<proteinExistence type="inferred from homology"/>
<keyword evidence="6" id="KW-1185">Reference proteome</keyword>
<reference evidence="5 6" key="1">
    <citation type="submission" date="2017-09" db="EMBL/GenBank/DDBJ databases">
        <authorList>
            <person name="Lee N."/>
            <person name="Cho B.-K."/>
        </authorList>
    </citation>
    <scope>NUCLEOTIDE SEQUENCE [LARGE SCALE GENOMIC DNA]</scope>
    <source>
        <strain evidence="5 6">ATCC 12769</strain>
    </source>
</reference>
<dbReference type="Pfam" id="PF17482">
    <property type="entry name" value="Phage_sheath_1C"/>
    <property type="match status" value="1"/>
</dbReference>
<dbReference type="EMBL" id="CP023702">
    <property type="protein sequence ID" value="QEU71342.1"/>
    <property type="molecule type" value="Genomic_DNA"/>
</dbReference>
<dbReference type="Gene3D" id="3.40.50.11780">
    <property type="match status" value="2"/>
</dbReference>
<evidence type="ECO:0000259" key="3">
    <source>
        <dbReference type="Pfam" id="PF04984"/>
    </source>
</evidence>
<feature type="domain" description="Tail sheath protein subtilisin-like" evidence="3">
    <location>
        <begin position="224"/>
        <end position="390"/>
    </location>
</feature>
<evidence type="ECO:0000313" key="5">
    <source>
        <dbReference type="EMBL" id="QEU71342.1"/>
    </source>
</evidence>
<evidence type="ECO:0000313" key="6">
    <source>
        <dbReference type="Proteomes" id="UP000326178"/>
    </source>
</evidence>
<evidence type="ECO:0000256" key="1">
    <source>
        <dbReference type="ARBA" id="ARBA00008005"/>
    </source>
</evidence>
<dbReference type="RefSeq" id="WP_150486710.1">
    <property type="nucleotide sequence ID" value="NZ_BMUV01000007.1"/>
</dbReference>
<dbReference type="AlphaFoldDB" id="A0A5J6F5E6"/>
<dbReference type="PANTHER" id="PTHR35861">
    <property type="match status" value="1"/>
</dbReference>
<evidence type="ECO:0000259" key="4">
    <source>
        <dbReference type="Pfam" id="PF17482"/>
    </source>
</evidence>
<dbReference type="KEGG" id="snk:CP967_04680"/>
<evidence type="ECO:0000256" key="2">
    <source>
        <dbReference type="SAM" id="MobiDB-lite"/>
    </source>
</evidence>
<dbReference type="InterPro" id="IPR035089">
    <property type="entry name" value="Phage_sheath_subtilisin"/>
</dbReference>
<dbReference type="Proteomes" id="UP000326178">
    <property type="component" value="Chromosome"/>
</dbReference>
<dbReference type="PANTHER" id="PTHR35861:SF1">
    <property type="entry name" value="PHAGE TAIL SHEATH PROTEIN"/>
    <property type="match status" value="1"/>
</dbReference>
<dbReference type="OrthoDB" id="9767864at2"/>
<feature type="domain" description="Tail sheath protein C-terminal" evidence="4">
    <location>
        <begin position="391"/>
        <end position="496"/>
    </location>
</feature>
<accession>A0A5J6F5E6</accession>
<comment type="similarity">
    <text evidence="1">Belongs to the myoviridae tail sheath protein family.</text>
</comment>
<feature type="region of interest" description="Disordered" evidence="2">
    <location>
        <begin position="178"/>
        <end position="213"/>
    </location>
</feature>
<sequence>MPSYLTPGVYVEEVQSGARPIEGVGTAVAAFVGFAETGPFHRPTLVTSWDQYVSTFGTFTPDTYLTLAVHGYFSNGGGAAYIVRIGGPAEDAPQGSAPASAPSVALGGFLISARPGTGDGLSVEVTDSEGENPPEDRFRLLVRQGGKVVETYDTSVRKNVKGYLVTQARQSKLIEVTEQPGAAQTRPEKQSLSLAPAAQDPGTTARTGPSEYVGDASARTGVAALEAIDEITMVAVPDLMSAHRRGDIDAEGVRAVQLAVIAHCEQMGDRVAVLDTPPGMNAQRVRTWRNEDAGYDSRYATVYYPWLKVLDPATGHQTLMPPSGHVAGVWARSDGERGVHKAPANEVIRGALDLELRLSKGEQDLLNPIGVNCVRAFPGRGIRIWGARTLSSDPAWRYLNVRRLFNYLEESILLGTQWVVFEPNDDRLWSSIRRNVTAFLTEEWRRGALFGRTAEEAFYVKCDRDNNPQESIDLGQVVCEIGVAPVKPAEFVIFRLSQFSDSTSLVDE</sequence>
<dbReference type="InterPro" id="IPR052042">
    <property type="entry name" value="Tail_sheath_structural"/>
</dbReference>
<dbReference type="Pfam" id="PF04984">
    <property type="entry name" value="Phage_sheath_1"/>
    <property type="match status" value="1"/>
</dbReference>